<feature type="compositionally biased region" description="Basic residues" evidence="1">
    <location>
        <begin position="1"/>
        <end position="20"/>
    </location>
</feature>
<evidence type="ECO:0000256" key="1">
    <source>
        <dbReference type="SAM" id="MobiDB-lite"/>
    </source>
</evidence>
<proteinExistence type="predicted"/>
<accession>A0AA35PK59</accession>
<gene>
    <name evidence="2" type="ORF">PODLI_1B042143</name>
</gene>
<dbReference type="EMBL" id="OX395136">
    <property type="protein sequence ID" value="CAI5787717.1"/>
    <property type="molecule type" value="Genomic_DNA"/>
</dbReference>
<protein>
    <submittedName>
        <fullName evidence="2">Uncharacterized protein</fullName>
    </submittedName>
</protein>
<dbReference type="AlphaFoldDB" id="A0AA35PK59"/>
<name>A0AA35PK59_9SAUR</name>
<sequence>MKKSKVRKDRRHKTELRHTKRKEEKEGKTSAAAAETGLPTVRDVGFPFDSLSPAWHQHEAWQCETSGTICLLGLRCASFPFVTCLWRTVSTTEWKQQKPWSRFKNNSK</sequence>
<feature type="region of interest" description="Disordered" evidence="1">
    <location>
        <begin position="1"/>
        <end position="37"/>
    </location>
</feature>
<keyword evidence="3" id="KW-1185">Reference proteome</keyword>
<organism evidence="2 3">
    <name type="scientific">Podarcis lilfordi</name>
    <name type="common">Lilford's wall lizard</name>
    <dbReference type="NCBI Taxonomy" id="74358"/>
    <lineage>
        <taxon>Eukaryota</taxon>
        <taxon>Metazoa</taxon>
        <taxon>Chordata</taxon>
        <taxon>Craniata</taxon>
        <taxon>Vertebrata</taxon>
        <taxon>Euteleostomi</taxon>
        <taxon>Lepidosauria</taxon>
        <taxon>Squamata</taxon>
        <taxon>Bifurcata</taxon>
        <taxon>Unidentata</taxon>
        <taxon>Episquamata</taxon>
        <taxon>Laterata</taxon>
        <taxon>Lacertibaenia</taxon>
        <taxon>Lacertidae</taxon>
        <taxon>Podarcis</taxon>
    </lineage>
</organism>
<evidence type="ECO:0000313" key="3">
    <source>
        <dbReference type="Proteomes" id="UP001178461"/>
    </source>
</evidence>
<evidence type="ECO:0000313" key="2">
    <source>
        <dbReference type="EMBL" id="CAI5787717.1"/>
    </source>
</evidence>
<reference evidence="2" key="1">
    <citation type="submission" date="2022-12" db="EMBL/GenBank/DDBJ databases">
        <authorList>
            <person name="Alioto T."/>
            <person name="Alioto T."/>
            <person name="Gomez Garrido J."/>
        </authorList>
    </citation>
    <scope>NUCLEOTIDE SEQUENCE</scope>
</reference>
<dbReference type="Proteomes" id="UP001178461">
    <property type="component" value="Chromosome 11"/>
</dbReference>